<reference evidence="2 3" key="1">
    <citation type="journal article" date="2018" name="Front. Plant Sci.">
        <title>Red Clover (Trifolium pratense) and Zigzag Clover (T. medium) - A Picture of Genomic Similarities and Differences.</title>
        <authorList>
            <person name="Dluhosova J."/>
            <person name="Istvanek J."/>
            <person name="Nedelnik J."/>
            <person name="Repkova J."/>
        </authorList>
    </citation>
    <scope>NUCLEOTIDE SEQUENCE [LARGE SCALE GENOMIC DNA]</scope>
    <source>
        <strain evidence="3">cv. 10/8</strain>
        <tissue evidence="2">Leaf</tissue>
    </source>
</reference>
<feature type="region of interest" description="Disordered" evidence="1">
    <location>
        <begin position="1"/>
        <end position="35"/>
    </location>
</feature>
<comment type="caution">
    <text evidence="2">The sequence shown here is derived from an EMBL/GenBank/DDBJ whole genome shotgun (WGS) entry which is preliminary data.</text>
</comment>
<feature type="non-terminal residue" evidence="2">
    <location>
        <position position="1"/>
    </location>
</feature>
<dbReference type="Proteomes" id="UP000265520">
    <property type="component" value="Unassembled WGS sequence"/>
</dbReference>
<protein>
    <submittedName>
        <fullName evidence="2">Uncharacterized protein</fullName>
    </submittedName>
</protein>
<keyword evidence="3" id="KW-1185">Reference proteome</keyword>
<name>A0A392W396_9FABA</name>
<dbReference type="EMBL" id="LXQA011368895">
    <property type="protein sequence ID" value="MCI94876.1"/>
    <property type="molecule type" value="Genomic_DNA"/>
</dbReference>
<accession>A0A392W396</accession>
<evidence type="ECO:0000313" key="2">
    <source>
        <dbReference type="EMBL" id="MCI94876.1"/>
    </source>
</evidence>
<evidence type="ECO:0000256" key="1">
    <source>
        <dbReference type="SAM" id="MobiDB-lite"/>
    </source>
</evidence>
<proteinExistence type="predicted"/>
<evidence type="ECO:0000313" key="3">
    <source>
        <dbReference type="Proteomes" id="UP000265520"/>
    </source>
</evidence>
<sequence length="35" mass="3662">SPPFARRAPSETSQKVSGFLARTGEIGQATSRLAS</sequence>
<dbReference type="AlphaFoldDB" id="A0A392W396"/>
<organism evidence="2 3">
    <name type="scientific">Trifolium medium</name>
    <dbReference type="NCBI Taxonomy" id="97028"/>
    <lineage>
        <taxon>Eukaryota</taxon>
        <taxon>Viridiplantae</taxon>
        <taxon>Streptophyta</taxon>
        <taxon>Embryophyta</taxon>
        <taxon>Tracheophyta</taxon>
        <taxon>Spermatophyta</taxon>
        <taxon>Magnoliopsida</taxon>
        <taxon>eudicotyledons</taxon>
        <taxon>Gunneridae</taxon>
        <taxon>Pentapetalae</taxon>
        <taxon>rosids</taxon>
        <taxon>fabids</taxon>
        <taxon>Fabales</taxon>
        <taxon>Fabaceae</taxon>
        <taxon>Papilionoideae</taxon>
        <taxon>50 kb inversion clade</taxon>
        <taxon>NPAAA clade</taxon>
        <taxon>Hologalegina</taxon>
        <taxon>IRL clade</taxon>
        <taxon>Trifolieae</taxon>
        <taxon>Trifolium</taxon>
    </lineage>
</organism>